<dbReference type="OrthoDB" id="6496378at2"/>
<dbReference type="Proteomes" id="UP000217182">
    <property type="component" value="Chromosome"/>
</dbReference>
<keyword evidence="1" id="KW-0812">Transmembrane</keyword>
<keyword evidence="1" id="KW-1133">Transmembrane helix</keyword>
<proteinExistence type="predicted"/>
<dbReference type="KEGG" id="gqu:AWC35_19360"/>
<evidence type="ECO:0000313" key="2">
    <source>
        <dbReference type="EMBL" id="ATA21319.1"/>
    </source>
</evidence>
<sequence length="232" mass="26412">MSEGTNIEIVKGILIPLALYLVKKGIDWVGKILGNQRAERKYRFDKISSDKKVDVLSKIDGLKEKPLTPHIIVQIKLLYEQIGIYLPVWHCHQLISCMASENISSLDIRLGCFLKNTIIGKYSDDDFSVDDKEVSKSYGVVILFGVVSLLVFIYAGVTTVYSLWKQQEIGLFMGFLLAYFLLVFIVFIKLVSQVEDIWQAVRFGRLFDDWLHRSIQSDNIDTSNEITSDPPA</sequence>
<evidence type="ECO:0000256" key="1">
    <source>
        <dbReference type="SAM" id="Phobius"/>
    </source>
</evidence>
<reference evidence="2 3" key="1">
    <citation type="submission" date="2016-01" db="EMBL/GenBank/DDBJ databases">
        <authorList>
            <person name="Oliw E.H."/>
        </authorList>
    </citation>
    <scope>NUCLEOTIDE SEQUENCE [LARGE SCALE GENOMIC DNA]</scope>
    <source>
        <strain evidence="2 3">FRB97</strain>
    </source>
</reference>
<accession>A0A250B567</accession>
<keyword evidence="1" id="KW-0472">Membrane</keyword>
<evidence type="ECO:0000313" key="3">
    <source>
        <dbReference type="Proteomes" id="UP000217182"/>
    </source>
</evidence>
<feature type="transmembrane region" description="Helical" evidence="1">
    <location>
        <begin position="138"/>
        <end position="157"/>
    </location>
</feature>
<dbReference type="AlphaFoldDB" id="A0A250B567"/>
<protein>
    <submittedName>
        <fullName evidence="2">Uncharacterized protein</fullName>
    </submittedName>
</protein>
<organism evidence="2 3">
    <name type="scientific">Gibbsiella quercinecans</name>
    <dbReference type="NCBI Taxonomy" id="929813"/>
    <lineage>
        <taxon>Bacteria</taxon>
        <taxon>Pseudomonadati</taxon>
        <taxon>Pseudomonadota</taxon>
        <taxon>Gammaproteobacteria</taxon>
        <taxon>Enterobacterales</taxon>
        <taxon>Yersiniaceae</taxon>
        <taxon>Gibbsiella</taxon>
    </lineage>
</organism>
<gene>
    <name evidence="2" type="ORF">AWC35_19360</name>
</gene>
<name>A0A250B567_9GAMM</name>
<feature type="transmembrane region" description="Helical" evidence="1">
    <location>
        <begin position="169"/>
        <end position="192"/>
    </location>
</feature>
<dbReference type="RefSeq" id="WP_095847906.1">
    <property type="nucleotide sequence ID" value="NZ_CP014136.1"/>
</dbReference>
<keyword evidence="3" id="KW-1185">Reference proteome</keyword>
<dbReference type="EMBL" id="CP014136">
    <property type="protein sequence ID" value="ATA21319.1"/>
    <property type="molecule type" value="Genomic_DNA"/>
</dbReference>